<evidence type="ECO:0000313" key="2">
    <source>
        <dbReference type="Proteomes" id="UP001374535"/>
    </source>
</evidence>
<dbReference type="AlphaFoldDB" id="A0AAQ3PK88"/>
<reference evidence="1 2" key="1">
    <citation type="journal article" date="2023" name="Life. Sci Alliance">
        <title>Evolutionary insights into 3D genome organization and epigenetic landscape of Vigna mungo.</title>
        <authorList>
            <person name="Junaid A."/>
            <person name="Singh B."/>
            <person name="Bhatia S."/>
        </authorList>
    </citation>
    <scope>NUCLEOTIDE SEQUENCE [LARGE SCALE GENOMIC DNA]</scope>
    <source>
        <strain evidence="1">Urdbean</strain>
    </source>
</reference>
<keyword evidence="2" id="KW-1185">Reference proteome</keyword>
<evidence type="ECO:0000313" key="1">
    <source>
        <dbReference type="EMBL" id="WVZ26705.1"/>
    </source>
</evidence>
<gene>
    <name evidence="1" type="ORF">V8G54_005249</name>
</gene>
<name>A0AAQ3PK88_VIGMU</name>
<proteinExistence type="predicted"/>
<accession>A0AAQ3PK88</accession>
<dbReference type="Proteomes" id="UP001374535">
    <property type="component" value="Chromosome 1"/>
</dbReference>
<organism evidence="1 2">
    <name type="scientific">Vigna mungo</name>
    <name type="common">Black gram</name>
    <name type="synonym">Phaseolus mungo</name>
    <dbReference type="NCBI Taxonomy" id="3915"/>
    <lineage>
        <taxon>Eukaryota</taxon>
        <taxon>Viridiplantae</taxon>
        <taxon>Streptophyta</taxon>
        <taxon>Embryophyta</taxon>
        <taxon>Tracheophyta</taxon>
        <taxon>Spermatophyta</taxon>
        <taxon>Magnoliopsida</taxon>
        <taxon>eudicotyledons</taxon>
        <taxon>Gunneridae</taxon>
        <taxon>Pentapetalae</taxon>
        <taxon>rosids</taxon>
        <taxon>fabids</taxon>
        <taxon>Fabales</taxon>
        <taxon>Fabaceae</taxon>
        <taxon>Papilionoideae</taxon>
        <taxon>50 kb inversion clade</taxon>
        <taxon>NPAAA clade</taxon>
        <taxon>indigoferoid/millettioid clade</taxon>
        <taxon>Phaseoleae</taxon>
        <taxon>Vigna</taxon>
    </lineage>
</organism>
<sequence length="176" mass="18653">MLLHSFQEGLFWKVSDRTAARPIAPLGSTTTLRTSKHSFIALIISLSSTVIMSSTRSRTTGHVISPRNARRPSAIVSVSGNLIILPAALDWAASSAPLGSAAKIRIAGLTDLAANAIPDIKPPPLMGTTSVSICGACSRISRDMVPWPLNMRPSLYGCIKIAPVFCHTLFATSSLD</sequence>
<dbReference type="EMBL" id="CP144700">
    <property type="protein sequence ID" value="WVZ26705.1"/>
    <property type="molecule type" value="Genomic_DNA"/>
</dbReference>
<protein>
    <submittedName>
        <fullName evidence="1">Uncharacterized protein</fullName>
    </submittedName>
</protein>